<comment type="caution">
    <text evidence="4">The sequence shown here is derived from an EMBL/GenBank/DDBJ whole genome shotgun (WGS) entry which is preliminary data.</text>
</comment>
<sequence length="1732" mass="188287">MSVNSCTNDDLDLNSDAVTLDEQNEVSMVNVSESTITVNISATETITEPQMLIAREIEPVDREGDETEGDRFDGLMSQKIEVEVAEKVEFSITIMESSCEQTHVDVGGEAVLMGNEEVLSPIVEVPETDALNVSLSCSGKYQNLKVEMVGGSTVNNSAIHEDPSVGIESSLNGDRSNEEDLSSKVEVPETDALDVNLHCSGKEENLKVEMVGGSTENNSALHENPSVCAGSSLNGDLSNEEDLSPKFEVPETDAPDVNLHCSGKDENLKVEMVGGSTENNSSIHEDPSVCAESSINGDLSNEEDLSPKVEVPETDVLDVNLHCSGKDHNLKVEMVGGSTENNSVIHEDPSVGAESSRSMDLSNEEDLSPKVDIPKTDELDENLYCSGKDQNLKVEMVSGITENDSAIHEDPSVCAESRLNGELRTTFLESNSYGQVDNTSMQHEKQDTVAQVAETLSSKVDGDQSGDSYPVEEIPNQGTCVTVNSISFAGNAVGSQAAATNAFLHGEGEPYSSRVTEEFVGLLPDNNFDAEVQGVESISNRDIGASFLGTNLDSQEENVSVQDEKQEMVAQVDETLIKVDGDLSVDAYPVEDLPDHGTCDTIDSNSFAENIVASQAAVACASPHGEGGPDCSQVTEFLVPLLDNNLDTKVQGIEYISNGDLGTSFLGTNSDSQEVNTSVQDEKQETFAQVSEVRLKVVGNQSPDSYRIEEILDQGTCVTVNSNSFAENTVESQDTVACASSRGEVEPDSSRVSEFVGPLPDCNPGTEVQGVESIPNADLRTSFMETNSGIKEDNTFMQDEKQETIAQVAETLSNKLDGDHSMDSYPIEEILDQSTCATVNKNTSAEVTVGSQAAVACASLHVEGEFDSSRVTEIVGLFPDSNLAAEVQVADTHNSVLHEDQNLHTHVFEFVTNHGVQNQAMEAEAKAKGGCCETDANQIMSTHASKAEDSQLSGDDSNTGSLVVDLDAFPITDGNYKSGDEVVKEDIYPPDGSQRQGAEVKEMGGDVGFSMLRCLDENAACDVTQVGSNENQEIDIEEQVTDLEQLKEINKKIVKQGDLQPSCVKEYQASYCLPPESESEFSVHDLVWGKVRSHPWWPGQIFDPSDSSEQAIRYHKKDSFLVAYFGDRTFAWNEASLLKPFRTHFSQMENQSNVEAFHDAVGCALKEVSRRVELGLSCSCMPEEDYAKIKSQIIENTGILEESSRKDYVCKSTSVVAFEPKEFVKYIKALARFPSGVGNKLEFVIAKAQLLAFYRSKGYCRLPEFQICGGLLDNDAVSSFSGEKHYSNEVVVHATSVSKDKEQVPYGKGKSKSQDRSFRKRKHDLEDSLYPNKKERSLSELMAGEKASLYVPHGQNESDGKSIGKSVSLPSGKIRKAIDSFSEGSEVQKRKKGLPSPGAAITVSPSPKQSFKVGECIRRVASQLTGSSPILKCSSESFQKDAAKVNGSRKKPTGTGFDVSPHEMLSQLCLAARDPMKGYSFVTIIISFFSDFRNSVSLDQSDYGKHKNSREKVGGGKTGSKNKQSSNANTGSAETFAFVDMKDSYWTDMVIQSSPEEQPSRKNQNRKGESQLETTMENDMPFDEPEISPRLSPNWDSEQQNPDGNHEMTAEKPGGYVNVQCREDFSPTALILSFAEVDSVPSETNLNKIFNRFGPLRESETEVLRETSCATVVFKRRSDAEVAFSSAGKFSIFGPVFVSYQLRYLSSTPSKASSLARTQVGKDATSMEGHKT</sequence>
<dbReference type="PROSITE" id="PS50812">
    <property type="entry name" value="PWWP"/>
    <property type="match status" value="1"/>
</dbReference>
<feature type="region of interest" description="Disordered" evidence="2">
    <location>
        <begin position="1710"/>
        <end position="1732"/>
    </location>
</feature>
<feature type="compositionally biased region" description="Basic and acidic residues" evidence="2">
    <location>
        <begin position="1502"/>
        <end position="1514"/>
    </location>
</feature>
<organism evidence="4 5">
    <name type="scientific">Tetracentron sinense</name>
    <name type="common">Spur-leaf</name>
    <dbReference type="NCBI Taxonomy" id="13715"/>
    <lineage>
        <taxon>Eukaryota</taxon>
        <taxon>Viridiplantae</taxon>
        <taxon>Streptophyta</taxon>
        <taxon>Embryophyta</taxon>
        <taxon>Tracheophyta</taxon>
        <taxon>Spermatophyta</taxon>
        <taxon>Magnoliopsida</taxon>
        <taxon>Trochodendrales</taxon>
        <taxon>Trochodendraceae</taxon>
        <taxon>Tetracentron</taxon>
    </lineage>
</organism>
<dbReference type="PANTHER" id="PTHR42851">
    <property type="entry name" value="ALDOLASE-RELATED"/>
    <property type="match status" value="1"/>
</dbReference>
<feature type="compositionally biased region" description="Polar residues" evidence="2">
    <location>
        <begin position="1519"/>
        <end position="1533"/>
    </location>
</feature>
<dbReference type="InterPro" id="IPR000313">
    <property type="entry name" value="PWWP_dom"/>
</dbReference>
<evidence type="ECO:0000313" key="4">
    <source>
        <dbReference type="EMBL" id="KAF8402765.1"/>
    </source>
</evidence>
<evidence type="ECO:0000256" key="1">
    <source>
        <dbReference type="SAM" id="Coils"/>
    </source>
</evidence>
<dbReference type="Gene3D" id="2.30.30.140">
    <property type="match status" value="1"/>
</dbReference>
<dbReference type="SUPFAM" id="SSF63748">
    <property type="entry name" value="Tudor/PWWP/MBT"/>
    <property type="match status" value="1"/>
</dbReference>
<keyword evidence="1" id="KW-0175">Coiled coil</keyword>
<dbReference type="OrthoDB" id="62853at2759"/>
<feature type="domain" description="PWWP" evidence="3">
    <location>
        <begin position="1083"/>
        <end position="1132"/>
    </location>
</feature>
<dbReference type="InterPro" id="IPR053063">
    <property type="entry name" value="PWWP_domain_containing_PDP"/>
</dbReference>
<protein>
    <recommendedName>
        <fullName evidence="3">PWWP domain-containing protein</fullName>
    </recommendedName>
</protein>
<reference evidence="4 5" key="1">
    <citation type="submission" date="2020-04" db="EMBL/GenBank/DDBJ databases">
        <title>Plant Genome Project.</title>
        <authorList>
            <person name="Zhang R.-G."/>
        </authorList>
    </citation>
    <scope>NUCLEOTIDE SEQUENCE [LARGE SCALE GENOMIC DNA]</scope>
    <source>
        <strain evidence="4">YNK0</strain>
        <tissue evidence="4">Leaf</tissue>
    </source>
</reference>
<feature type="region of interest" description="Disordered" evidence="2">
    <location>
        <begin position="1553"/>
        <end position="1608"/>
    </location>
</feature>
<dbReference type="OMA" id="VETMDSC"/>
<feature type="compositionally biased region" description="Polar residues" evidence="2">
    <location>
        <begin position="1594"/>
        <end position="1603"/>
    </location>
</feature>
<dbReference type="CDD" id="cd05162">
    <property type="entry name" value="PWWP"/>
    <property type="match status" value="1"/>
</dbReference>
<evidence type="ECO:0000313" key="5">
    <source>
        <dbReference type="Proteomes" id="UP000655225"/>
    </source>
</evidence>
<proteinExistence type="predicted"/>
<keyword evidence="5" id="KW-1185">Reference proteome</keyword>
<dbReference type="EMBL" id="JABCRI010000007">
    <property type="protein sequence ID" value="KAF8402765.1"/>
    <property type="molecule type" value="Genomic_DNA"/>
</dbReference>
<dbReference type="Pfam" id="PF00855">
    <property type="entry name" value="PWWP"/>
    <property type="match status" value="1"/>
</dbReference>
<feature type="region of interest" description="Disordered" evidence="2">
    <location>
        <begin position="1298"/>
        <end position="1331"/>
    </location>
</feature>
<dbReference type="Proteomes" id="UP000655225">
    <property type="component" value="Unassembled WGS sequence"/>
</dbReference>
<evidence type="ECO:0000256" key="2">
    <source>
        <dbReference type="SAM" id="MobiDB-lite"/>
    </source>
</evidence>
<feature type="region of interest" description="Disordered" evidence="2">
    <location>
        <begin position="1379"/>
        <end position="1407"/>
    </location>
</feature>
<feature type="region of interest" description="Disordered" evidence="2">
    <location>
        <begin position="155"/>
        <end position="179"/>
    </location>
</feature>
<name>A0A834ZB88_TETSI</name>
<feature type="region of interest" description="Disordered" evidence="2">
    <location>
        <begin position="339"/>
        <end position="373"/>
    </location>
</feature>
<gene>
    <name evidence="4" type="ORF">HHK36_010855</name>
</gene>
<accession>A0A834ZB88</accession>
<feature type="coiled-coil region" evidence="1">
    <location>
        <begin position="1029"/>
        <end position="1056"/>
    </location>
</feature>
<dbReference type="PANTHER" id="PTHR42851:SF4">
    <property type="entry name" value="PWWP DOMAIN-CONTAINING PROTEIN"/>
    <property type="match status" value="1"/>
</dbReference>
<evidence type="ECO:0000259" key="3">
    <source>
        <dbReference type="PROSITE" id="PS50812"/>
    </source>
</evidence>
<dbReference type="SMART" id="SM00293">
    <property type="entry name" value="PWWP"/>
    <property type="match status" value="1"/>
</dbReference>
<feature type="region of interest" description="Disordered" evidence="2">
    <location>
        <begin position="1499"/>
        <end position="1534"/>
    </location>
</feature>